<reference evidence="2 3" key="1">
    <citation type="submission" date="2022-07" db="EMBL/GenBank/DDBJ databases">
        <authorList>
            <person name="Xamxidin M."/>
            <person name="Wu M."/>
        </authorList>
    </citation>
    <scope>NUCLEOTIDE SEQUENCE [LARGE SCALE GENOMIC DNA]</scope>
    <source>
        <strain evidence="2 3">NBRC 111650</strain>
    </source>
</reference>
<evidence type="ECO:0008006" key="4">
    <source>
        <dbReference type="Google" id="ProtNLM"/>
    </source>
</evidence>
<proteinExistence type="predicted"/>
<feature type="coiled-coil region" evidence="1">
    <location>
        <begin position="56"/>
        <end position="90"/>
    </location>
</feature>
<evidence type="ECO:0000313" key="2">
    <source>
        <dbReference type="EMBL" id="MCQ8897399.1"/>
    </source>
</evidence>
<dbReference type="Proteomes" id="UP001204142">
    <property type="component" value="Unassembled WGS sequence"/>
</dbReference>
<dbReference type="EMBL" id="JANIGO010000005">
    <property type="protein sequence ID" value="MCQ8897399.1"/>
    <property type="molecule type" value="Genomic_DNA"/>
</dbReference>
<protein>
    <recommendedName>
        <fullName evidence="4">Mobilization protein</fullName>
    </recommendedName>
</protein>
<evidence type="ECO:0000256" key="1">
    <source>
        <dbReference type="SAM" id="Coils"/>
    </source>
</evidence>
<organism evidence="2 3">
    <name type="scientific">Limnobacter humi</name>
    <dbReference type="NCBI Taxonomy" id="1778671"/>
    <lineage>
        <taxon>Bacteria</taxon>
        <taxon>Pseudomonadati</taxon>
        <taxon>Pseudomonadota</taxon>
        <taxon>Betaproteobacteria</taxon>
        <taxon>Burkholderiales</taxon>
        <taxon>Burkholderiaceae</taxon>
        <taxon>Limnobacter</taxon>
    </lineage>
</organism>
<dbReference type="RefSeq" id="WP_256765204.1">
    <property type="nucleotide sequence ID" value="NZ_JANIGO010000005.1"/>
</dbReference>
<evidence type="ECO:0000313" key="3">
    <source>
        <dbReference type="Proteomes" id="UP001204142"/>
    </source>
</evidence>
<name>A0ABT1WKZ2_9BURK</name>
<keyword evidence="1" id="KW-0175">Coiled coil</keyword>
<comment type="caution">
    <text evidence="2">The sequence shown here is derived from an EMBL/GenBank/DDBJ whole genome shotgun (WGS) entry which is preliminary data.</text>
</comment>
<keyword evidence="3" id="KW-1185">Reference proteome</keyword>
<gene>
    <name evidence="2" type="ORF">NQT62_13235</name>
</gene>
<sequence>MSNSTVNTDLQQLRKHTQDVFAALYRIDIAELNPSQREQHQQQLSMAYMALVKLENAQLSQLTQEAKANLVALQAAMASLAQRVDKAKHTTDVLTTVAKGLDALSDVLKWVG</sequence>
<accession>A0ABT1WKZ2</accession>